<dbReference type="EMBL" id="HG326223">
    <property type="protein sequence ID" value="CDG11158.1"/>
    <property type="molecule type" value="Genomic_DNA"/>
</dbReference>
<evidence type="ECO:0000313" key="1">
    <source>
        <dbReference type="EMBL" id="CDG11158.1"/>
    </source>
</evidence>
<dbReference type="KEGG" id="smac:SMDB11_0576"/>
<gene>
    <name evidence="1" type="ORF">SMDB11_0576</name>
</gene>
<sequence length="119" mass="13209">MCGWFLPEAIDFRDQRGERLLNEIGERLRHGQVQPLFGAEVVGDGGDVLAGALGDIARGGALQAIFTEQFGRRGEQLPARLLAARPAGGLMRDGSWHRSRSKLINHMINFMPDCLKRNR</sequence>
<dbReference type="AlphaFoldDB" id="A0ABC9IEQ6"/>
<name>A0ABC9IEQ6_SERMA</name>
<accession>A0ABC9IEQ6</accession>
<reference evidence="2" key="2">
    <citation type="submission" date="2013-11" db="EMBL/GenBank/DDBJ databases">
        <title>Genome sequences of clinical and environmental isolates of Serratia marcescens.</title>
        <authorList>
            <person name="Iguchi A."/>
            <person name="Komatsu H."/>
            <person name="Nagaya Y."/>
            <person name="Ogura Y."/>
            <person name="Katsura K."/>
            <person name="Kurokawa K."/>
            <person name="Ooka T."/>
            <person name="Hattori M."/>
            <person name="Gotoh N."/>
            <person name="Thomson N."/>
            <person name="Hayashi T."/>
        </authorList>
    </citation>
    <scope>NUCLEOTIDE SEQUENCE [LARGE SCALE GENOMIC DNA]</scope>
    <source>
        <strain evidence="2">Db11</strain>
    </source>
</reference>
<protein>
    <submittedName>
        <fullName evidence="1">Uncharacterized protein</fullName>
    </submittedName>
</protein>
<evidence type="ECO:0000313" key="2">
    <source>
        <dbReference type="Proteomes" id="UP000018979"/>
    </source>
</evidence>
<proteinExistence type="predicted"/>
<dbReference type="Proteomes" id="UP000018979">
    <property type="component" value="Chromosome I"/>
</dbReference>
<reference evidence="1 2" key="3">
    <citation type="journal article" date="2014" name="Genome Biol. Evol.">
        <title>Genome evolution and plasticity of Serratia marcescens, an important multidrug-resistant nosocomial pathogen.</title>
        <authorList>
            <person name="Iguchi A."/>
            <person name="Nagaya Y."/>
            <person name="Pradel E."/>
            <person name="Ooka T."/>
            <person name="Ogura Y."/>
            <person name="Katsura K."/>
            <person name="Kurokawa K."/>
            <person name="Oshima K."/>
            <person name="Hattori M."/>
            <person name="Parkhill J."/>
            <person name="Sebaihia M."/>
            <person name="Coulthurst S.J."/>
            <person name="Gotoh N."/>
            <person name="Thomson N.R."/>
            <person name="Ewbank J.J."/>
            <person name="Hayashi T."/>
        </authorList>
    </citation>
    <scope>NUCLEOTIDE SEQUENCE [LARGE SCALE GENOMIC DNA]</scope>
    <source>
        <strain evidence="1 2">Db11</strain>
    </source>
</reference>
<organism evidence="1 2">
    <name type="scientific">Serratia marcescens subsp. marcescens Db11</name>
    <dbReference type="NCBI Taxonomy" id="273526"/>
    <lineage>
        <taxon>Bacteria</taxon>
        <taxon>Pseudomonadati</taxon>
        <taxon>Pseudomonadota</taxon>
        <taxon>Gammaproteobacteria</taxon>
        <taxon>Enterobacterales</taxon>
        <taxon>Yersiniaceae</taxon>
        <taxon>Serratia</taxon>
    </lineage>
</organism>
<reference evidence="1 2" key="1">
    <citation type="submission" date="2013-06" db="EMBL/GenBank/DDBJ databases">
        <authorList>
            <person name="Aslett M."/>
        </authorList>
    </citation>
    <scope>NUCLEOTIDE SEQUENCE [LARGE SCALE GENOMIC DNA]</scope>
    <source>
        <strain evidence="1 2">Db11</strain>
    </source>
</reference>